<protein>
    <submittedName>
        <fullName evidence="1">Capsid protein</fullName>
    </submittedName>
</protein>
<name>A0A6J5S1J7_9CAUD</name>
<accession>A0A6J5S1J7</accession>
<dbReference type="InterPro" id="IPR006441">
    <property type="entry name" value="Phage_P2_GpN"/>
</dbReference>
<gene>
    <name evidence="1" type="ORF">UFOVP1367_3</name>
</gene>
<sequence length="377" mass="41896">MAQKLKLRSKEQVVAEIETGIKNNINTNYLRGVSMVVDPVIVQTTEEKIRQSYKFLDMISTTPTQESSGEILSLAEGVSIGQRTKVGTNNGNNMRRPIAVGGFSGRKFETRELELDVKIPWNVITQWGMQSAAAYDLYRNFILRSRAMARLRIGFYGQSENLAINSDLTTYPLMEDVQKGWFQYMIDNHPQNVFGITMGGITAKGYDINPIKIGAGGDFASMAQLIDYLKNHVMPRIYRANTAITAIVGDTLRNADVNRIIDAAGSDAMQLNAVESLMQMQTIGSIPAYTPDEMPERGVIVTDPLNLEYIYQLQSVERSIENSPDKKGLVDYQLQNVDFVIREVNACVMVHPDAIQLQNSSGTWVAAADAWAISPVV</sequence>
<proteinExistence type="predicted"/>
<dbReference type="Pfam" id="PF05125">
    <property type="entry name" value="Phage_cap_P2"/>
    <property type="match status" value="1"/>
</dbReference>
<evidence type="ECO:0000313" key="1">
    <source>
        <dbReference type="EMBL" id="CAB4202257.1"/>
    </source>
</evidence>
<dbReference type="EMBL" id="LR797314">
    <property type="protein sequence ID" value="CAB4202257.1"/>
    <property type="molecule type" value="Genomic_DNA"/>
</dbReference>
<evidence type="ECO:0000313" key="2">
    <source>
        <dbReference type="Proteomes" id="UP001641549"/>
    </source>
</evidence>
<organism evidence="1 2">
    <name type="scientific">uncultured Caudovirales phage</name>
    <dbReference type="NCBI Taxonomy" id="2100421"/>
    <lineage>
        <taxon>Viruses</taxon>
        <taxon>Duplodnaviria</taxon>
        <taxon>Heunggongvirae</taxon>
        <taxon>Uroviricota</taxon>
        <taxon>Caudoviricetes</taxon>
        <taxon>Peduoviridae</taxon>
        <taxon>Maltschvirus</taxon>
        <taxon>Maltschvirus maltsch</taxon>
    </lineage>
</organism>
<keyword evidence="2" id="KW-1185">Reference proteome</keyword>
<dbReference type="Proteomes" id="UP001641549">
    <property type="component" value="Chromosome UFOv-RH-23may17-C8087"/>
</dbReference>
<reference evidence="1" key="1">
    <citation type="submission" date="2020-05" db="EMBL/GenBank/DDBJ databases">
        <authorList>
            <person name="Chiriac C."/>
            <person name="Salcher M."/>
            <person name="Ghai R."/>
            <person name="Kavagutti S V."/>
        </authorList>
    </citation>
    <scope>NUCLEOTIDE SEQUENCE [LARGE SCALE GENOMIC DNA]</scope>
</reference>